<keyword evidence="2" id="KW-1185">Reference proteome</keyword>
<evidence type="ECO:0000313" key="2">
    <source>
        <dbReference type="Proteomes" id="UP000267096"/>
    </source>
</evidence>
<protein>
    <submittedName>
        <fullName evidence="3">Histone deacetylase</fullName>
    </submittedName>
</protein>
<evidence type="ECO:0000313" key="3">
    <source>
        <dbReference type="WBParaSite" id="ASIM_0000442401-mRNA-1"/>
    </source>
</evidence>
<evidence type="ECO:0000313" key="1">
    <source>
        <dbReference type="EMBL" id="VDK23416.1"/>
    </source>
</evidence>
<reference evidence="1 2" key="2">
    <citation type="submission" date="2018-11" db="EMBL/GenBank/DDBJ databases">
        <authorList>
            <consortium name="Pathogen Informatics"/>
        </authorList>
    </citation>
    <scope>NUCLEOTIDE SEQUENCE [LARGE SCALE GENOMIC DNA]</scope>
</reference>
<dbReference type="EMBL" id="UYRR01007217">
    <property type="protein sequence ID" value="VDK23416.1"/>
    <property type="molecule type" value="Genomic_DNA"/>
</dbReference>
<sequence>MPVADLHAHNSQQSQVLFSYTVNDDLNWKCVILMC</sequence>
<dbReference type="WBParaSite" id="ASIM_0000442401-mRNA-1">
    <property type="protein sequence ID" value="ASIM_0000442401-mRNA-1"/>
    <property type="gene ID" value="ASIM_0000442401"/>
</dbReference>
<reference evidence="3" key="1">
    <citation type="submission" date="2017-02" db="UniProtKB">
        <authorList>
            <consortium name="WormBaseParasite"/>
        </authorList>
    </citation>
    <scope>IDENTIFICATION</scope>
</reference>
<dbReference type="AlphaFoldDB" id="A0A0M3JA04"/>
<organism evidence="3">
    <name type="scientific">Anisakis simplex</name>
    <name type="common">Herring worm</name>
    <dbReference type="NCBI Taxonomy" id="6269"/>
    <lineage>
        <taxon>Eukaryota</taxon>
        <taxon>Metazoa</taxon>
        <taxon>Ecdysozoa</taxon>
        <taxon>Nematoda</taxon>
        <taxon>Chromadorea</taxon>
        <taxon>Rhabditida</taxon>
        <taxon>Spirurina</taxon>
        <taxon>Ascaridomorpha</taxon>
        <taxon>Ascaridoidea</taxon>
        <taxon>Anisakidae</taxon>
        <taxon>Anisakis</taxon>
        <taxon>Anisakis simplex complex</taxon>
    </lineage>
</organism>
<dbReference type="Proteomes" id="UP000267096">
    <property type="component" value="Unassembled WGS sequence"/>
</dbReference>
<gene>
    <name evidence="1" type="ORF">ASIM_LOCUS4237</name>
</gene>
<proteinExistence type="predicted"/>
<accession>A0A0M3JA04</accession>
<name>A0A0M3JA04_ANISI</name>